<gene>
    <name evidence="2" type="ORF">BpHYR1_011698</name>
</gene>
<accession>A0A3M7QA25</accession>
<dbReference type="Proteomes" id="UP000276133">
    <property type="component" value="Unassembled WGS sequence"/>
</dbReference>
<keyword evidence="3" id="KW-1185">Reference proteome</keyword>
<organism evidence="2 3">
    <name type="scientific">Brachionus plicatilis</name>
    <name type="common">Marine rotifer</name>
    <name type="synonym">Brachionus muelleri</name>
    <dbReference type="NCBI Taxonomy" id="10195"/>
    <lineage>
        <taxon>Eukaryota</taxon>
        <taxon>Metazoa</taxon>
        <taxon>Spiralia</taxon>
        <taxon>Gnathifera</taxon>
        <taxon>Rotifera</taxon>
        <taxon>Eurotatoria</taxon>
        <taxon>Monogononta</taxon>
        <taxon>Pseudotrocha</taxon>
        <taxon>Ploima</taxon>
        <taxon>Brachionidae</taxon>
        <taxon>Brachionus</taxon>
    </lineage>
</organism>
<dbReference type="EMBL" id="REGN01006827">
    <property type="protein sequence ID" value="RNA08183.1"/>
    <property type="molecule type" value="Genomic_DNA"/>
</dbReference>
<sequence length="108" mass="12827">MKMKKKFYFANKYLIIFFSCVYLSSHTVSPSPLIFSSGLGTGNGMIATQQSVAKNIYKRYFTDYNGCIRWCNDYYILRKIYVLMCLFVCFCYELKAKFTFNRDYHKDT</sequence>
<evidence type="ECO:0000256" key="1">
    <source>
        <dbReference type="SAM" id="Phobius"/>
    </source>
</evidence>
<feature type="transmembrane region" description="Helical" evidence="1">
    <location>
        <begin position="75"/>
        <end position="94"/>
    </location>
</feature>
<name>A0A3M7QA25_BRAPC</name>
<proteinExistence type="predicted"/>
<evidence type="ECO:0000313" key="2">
    <source>
        <dbReference type="EMBL" id="RNA08183.1"/>
    </source>
</evidence>
<comment type="caution">
    <text evidence="2">The sequence shown here is derived from an EMBL/GenBank/DDBJ whole genome shotgun (WGS) entry which is preliminary data.</text>
</comment>
<protein>
    <submittedName>
        <fullName evidence="2">Uncharacterized protein</fullName>
    </submittedName>
</protein>
<keyword evidence="1" id="KW-0472">Membrane</keyword>
<keyword evidence="1" id="KW-0812">Transmembrane</keyword>
<keyword evidence="1" id="KW-1133">Transmembrane helix</keyword>
<evidence type="ECO:0000313" key="3">
    <source>
        <dbReference type="Proteomes" id="UP000276133"/>
    </source>
</evidence>
<dbReference type="AlphaFoldDB" id="A0A3M7QA25"/>
<reference evidence="2 3" key="1">
    <citation type="journal article" date="2018" name="Sci. Rep.">
        <title>Genomic signatures of local adaptation to the degree of environmental predictability in rotifers.</title>
        <authorList>
            <person name="Franch-Gras L."/>
            <person name="Hahn C."/>
            <person name="Garcia-Roger E.M."/>
            <person name="Carmona M.J."/>
            <person name="Serra M."/>
            <person name="Gomez A."/>
        </authorList>
    </citation>
    <scope>NUCLEOTIDE SEQUENCE [LARGE SCALE GENOMIC DNA]</scope>
    <source>
        <strain evidence="2">HYR1</strain>
    </source>
</reference>